<dbReference type="InterPro" id="IPR010982">
    <property type="entry name" value="Lambda_DNA-bd_dom_sf"/>
</dbReference>
<evidence type="ECO:0000313" key="3">
    <source>
        <dbReference type="Proteomes" id="UP000622552"/>
    </source>
</evidence>
<dbReference type="PANTHER" id="PTHR35010:SF2">
    <property type="entry name" value="BLL4672 PROTEIN"/>
    <property type="match status" value="1"/>
</dbReference>
<dbReference type="EMBL" id="JADOUF010000001">
    <property type="protein sequence ID" value="MBG6137321.1"/>
    <property type="molecule type" value="Genomic_DNA"/>
</dbReference>
<evidence type="ECO:0000313" key="2">
    <source>
        <dbReference type="EMBL" id="MBG6137321.1"/>
    </source>
</evidence>
<reference evidence="2" key="1">
    <citation type="submission" date="2020-11" db="EMBL/GenBank/DDBJ databases">
        <title>Sequencing the genomes of 1000 actinobacteria strains.</title>
        <authorList>
            <person name="Klenk H.-P."/>
        </authorList>
    </citation>
    <scope>NUCLEOTIDE SEQUENCE</scope>
    <source>
        <strain evidence="2">DSM 45356</strain>
    </source>
</reference>
<proteinExistence type="predicted"/>
<dbReference type="Pfam" id="PF17765">
    <property type="entry name" value="MLTR_LBD"/>
    <property type="match status" value="1"/>
</dbReference>
<dbReference type="Proteomes" id="UP000622552">
    <property type="component" value="Unassembled WGS sequence"/>
</dbReference>
<dbReference type="RefSeq" id="WP_197004202.1">
    <property type="nucleotide sequence ID" value="NZ_BONS01000020.1"/>
</dbReference>
<dbReference type="PANTHER" id="PTHR35010">
    <property type="entry name" value="BLL4672 PROTEIN-RELATED"/>
    <property type="match status" value="1"/>
</dbReference>
<dbReference type="SUPFAM" id="SSF47413">
    <property type="entry name" value="lambda repressor-like DNA-binding domains"/>
    <property type="match status" value="1"/>
</dbReference>
<dbReference type="GO" id="GO:0003677">
    <property type="term" value="F:DNA binding"/>
    <property type="evidence" value="ECO:0007669"/>
    <property type="project" value="InterPro"/>
</dbReference>
<dbReference type="InterPro" id="IPR041413">
    <property type="entry name" value="MLTR_LBD"/>
</dbReference>
<name>A0A8J7GG89_9ACTN</name>
<dbReference type="Gene3D" id="3.30.450.180">
    <property type="match status" value="1"/>
</dbReference>
<dbReference type="AlphaFoldDB" id="A0A8J7GG89"/>
<comment type="caution">
    <text evidence="2">The sequence shown here is derived from an EMBL/GenBank/DDBJ whole genome shotgun (WGS) entry which is preliminary data.</text>
</comment>
<protein>
    <submittedName>
        <fullName evidence="2">Transcriptional regulator with XRE-family HTH domain</fullName>
    </submittedName>
</protein>
<organism evidence="2 3">
    <name type="scientific">Longispora fulva</name>
    <dbReference type="NCBI Taxonomy" id="619741"/>
    <lineage>
        <taxon>Bacteria</taxon>
        <taxon>Bacillati</taxon>
        <taxon>Actinomycetota</taxon>
        <taxon>Actinomycetes</taxon>
        <taxon>Micromonosporales</taxon>
        <taxon>Micromonosporaceae</taxon>
        <taxon>Longispora</taxon>
    </lineage>
</organism>
<keyword evidence="3" id="KW-1185">Reference proteome</keyword>
<sequence>MSVEQTAQRRRYLGEFIRSRRERTTPEMVGMPPGLRRRTPGLRREEMALLAGVGITWYTWLEQGRPINVSAQVLRSVARVLGMDPTERAHVFTLAELPDPDAVEEEAPKVSPAVRMMLDQFDPFPAVVVGPRWELLAGNRAHLGLFGDYMALPAEYRNSLWMVFTDPEWRTLLQDWSGRARLIVAKARADSAAQIGDPAWARLLGDLRAHSADFRELWERNEVAPMDATVKEYRHPQAGRLRCEASHLWLSEQRGLRMTVHLPLDEETRAGFEVLASIVPRVLPRPPATTPVARAS</sequence>
<feature type="domain" description="HTH cro/C1-type" evidence="1">
    <location>
        <begin position="16"/>
        <end position="88"/>
    </location>
</feature>
<dbReference type="InterPro" id="IPR001387">
    <property type="entry name" value="Cro/C1-type_HTH"/>
</dbReference>
<gene>
    <name evidence="2" type="ORF">IW245_003515</name>
</gene>
<dbReference type="Pfam" id="PF13560">
    <property type="entry name" value="HTH_31"/>
    <property type="match status" value="1"/>
</dbReference>
<dbReference type="SMART" id="SM00530">
    <property type="entry name" value="HTH_XRE"/>
    <property type="match status" value="1"/>
</dbReference>
<dbReference type="CDD" id="cd00093">
    <property type="entry name" value="HTH_XRE"/>
    <property type="match status" value="1"/>
</dbReference>
<accession>A0A8J7GG89</accession>
<evidence type="ECO:0000259" key="1">
    <source>
        <dbReference type="SMART" id="SM00530"/>
    </source>
</evidence>
<dbReference type="Gene3D" id="1.10.260.40">
    <property type="entry name" value="lambda repressor-like DNA-binding domains"/>
    <property type="match status" value="1"/>
</dbReference>